<keyword evidence="1" id="KW-0175">Coiled coil</keyword>
<evidence type="ECO:0000313" key="3">
    <source>
        <dbReference type="Proteomes" id="UP000683360"/>
    </source>
</evidence>
<protein>
    <submittedName>
        <fullName evidence="2">Uncharacterized protein</fullName>
    </submittedName>
</protein>
<dbReference type="EMBL" id="CAJPWZ010001595">
    <property type="protein sequence ID" value="CAG2218278.1"/>
    <property type="molecule type" value="Genomic_DNA"/>
</dbReference>
<evidence type="ECO:0000256" key="1">
    <source>
        <dbReference type="SAM" id="Coils"/>
    </source>
</evidence>
<proteinExistence type="predicted"/>
<reference evidence="2" key="1">
    <citation type="submission" date="2021-03" db="EMBL/GenBank/DDBJ databases">
        <authorList>
            <person name="Bekaert M."/>
        </authorList>
    </citation>
    <scope>NUCLEOTIDE SEQUENCE</scope>
</reference>
<name>A0A8S3S994_MYTED</name>
<organism evidence="2 3">
    <name type="scientific">Mytilus edulis</name>
    <name type="common">Blue mussel</name>
    <dbReference type="NCBI Taxonomy" id="6550"/>
    <lineage>
        <taxon>Eukaryota</taxon>
        <taxon>Metazoa</taxon>
        <taxon>Spiralia</taxon>
        <taxon>Lophotrochozoa</taxon>
        <taxon>Mollusca</taxon>
        <taxon>Bivalvia</taxon>
        <taxon>Autobranchia</taxon>
        <taxon>Pteriomorphia</taxon>
        <taxon>Mytilida</taxon>
        <taxon>Mytiloidea</taxon>
        <taxon>Mytilidae</taxon>
        <taxon>Mytilinae</taxon>
        <taxon>Mytilus</taxon>
    </lineage>
</organism>
<dbReference type="AlphaFoldDB" id="A0A8S3S994"/>
<feature type="coiled-coil region" evidence="1">
    <location>
        <begin position="126"/>
        <end position="161"/>
    </location>
</feature>
<comment type="caution">
    <text evidence="2">The sequence shown here is derived from an EMBL/GenBank/DDBJ whole genome shotgun (WGS) entry which is preliminary data.</text>
</comment>
<gene>
    <name evidence="2" type="ORF">MEDL_31907</name>
</gene>
<evidence type="ECO:0000313" key="2">
    <source>
        <dbReference type="EMBL" id="CAG2218278.1"/>
    </source>
</evidence>
<keyword evidence="3" id="KW-1185">Reference proteome</keyword>
<dbReference type="Proteomes" id="UP000683360">
    <property type="component" value="Unassembled WGS sequence"/>
</dbReference>
<accession>A0A8S3S994</accession>
<sequence>MKKEMEDDKKRVIEDLSKAKAALDNEVPGIGSRLMIITFEKGIKLITGAMNLFSQYKMMDISGGLSAMASLFKGNAEEATKLSNSEDTTTKVGQNQPELKAAFNMQMDFIYVSRRCKEGEQLELRRLQIDENCMEAKAEIKALAEKSRKDMERKIEEACTNVWRNNSINSATYTGKSTRDKRTWKKAA</sequence>